<keyword evidence="1" id="KW-0547">Nucleotide-binding</keyword>
<feature type="compositionally biased region" description="Polar residues" evidence="3">
    <location>
        <begin position="23"/>
        <end position="35"/>
    </location>
</feature>
<dbReference type="InterPro" id="IPR003578">
    <property type="entry name" value="Small_GTPase_Rho"/>
</dbReference>
<dbReference type="GO" id="GO:0035006">
    <property type="term" value="P:melanization defense response"/>
    <property type="evidence" value="ECO:0007669"/>
    <property type="project" value="UniProtKB-ARBA"/>
</dbReference>
<proteinExistence type="predicted"/>
<dbReference type="Gene3D" id="3.40.50.300">
    <property type="entry name" value="P-loop containing nucleotide triphosphate hydrolases"/>
    <property type="match status" value="1"/>
</dbReference>
<feature type="region of interest" description="Disordered" evidence="3">
    <location>
        <begin position="1"/>
        <end position="36"/>
    </location>
</feature>
<reference evidence="4" key="1">
    <citation type="submission" date="2013-05" db="EMBL/GenBank/DDBJ databases">
        <authorList>
            <person name="Yim A.K.Y."/>
            <person name="Chan T.F."/>
            <person name="Ji K.M."/>
            <person name="Liu X.Y."/>
            <person name="Zhou J.W."/>
            <person name="Li R.Q."/>
            <person name="Yang K.Y."/>
            <person name="Li J."/>
            <person name="Li M."/>
            <person name="Law P.T.W."/>
            <person name="Wu Y.L."/>
            <person name="Cai Z.L."/>
            <person name="Qin H."/>
            <person name="Bao Y."/>
            <person name="Leung R.K.K."/>
            <person name="Ng P.K.S."/>
            <person name="Zou J."/>
            <person name="Zhong X.J."/>
            <person name="Ran P.X."/>
            <person name="Zhong N.S."/>
            <person name="Liu Z.G."/>
            <person name="Tsui S.K.W."/>
        </authorList>
    </citation>
    <scope>NUCLEOTIDE SEQUENCE</scope>
    <source>
        <strain evidence="4">Derf</strain>
        <tissue evidence="4">Whole organism</tissue>
    </source>
</reference>
<organism evidence="4 5">
    <name type="scientific">Dermatophagoides farinae</name>
    <name type="common">American house dust mite</name>
    <dbReference type="NCBI Taxonomy" id="6954"/>
    <lineage>
        <taxon>Eukaryota</taxon>
        <taxon>Metazoa</taxon>
        <taxon>Ecdysozoa</taxon>
        <taxon>Arthropoda</taxon>
        <taxon>Chelicerata</taxon>
        <taxon>Arachnida</taxon>
        <taxon>Acari</taxon>
        <taxon>Acariformes</taxon>
        <taxon>Sarcoptiformes</taxon>
        <taxon>Astigmata</taxon>
        <taxon>Psoroptidia</taxon>
        <taxon>Analgoidea</taxon>
        <taxon>Pyroglyphidae</taxon>
        <taxon>Dermatophagoidinae</taxon>
        <taxon>Dermatophagoides</taxon>
    </lineage>
</organism>
<dbReference type="GO" id="GO:0005525">
    <property type="term" value="F:GTP binding"/>
    <property type="evidence" value="ECO:0007669"/>
    <property type="project" value="UniProtKB-KW"/>
</dbReference>
<dbReference type="GO" id="GO:0007264">
    <property type="term" value="P:small GTPase-mediated signal transduction"/>
    <property type="evidence" value="ECO:0007669"/>
    <property type="project" value="InterPro"/>
</dbReference>
<dbReference type="PANTHER" id="PTHR24072">
    <property type="entry name" value="RHO FAMILY GTPASE"/>
    <property type="match status" value="1"/>
</dbReference>
<gene>
    <name evidence="4" type="ORF">DERF_008777</name>
</gene>
<dbReference type="SUPFAM" id="SSF52540">
    <property type="entry name" value="P-loop containing nucleoside triphosphate hydrolases"/>
    <property type="match status" value="1"/>
</dbReference>
<evidence type="ECO:0000313" key="4">
    <source>
        <dbReference type="EMBL" id="KAH9518182.1"/>
    </source>
</evidence>
<dbReference type="GO" id="GO:0003924">
    <property type="term" value="F:GTPase activity"/>
    <property type="evidence" value="ECO:0007669"/>
    <property type="project" value="InterPro"/>
</dbReference>
<keyword evidence="5" id="KW-1185">Reference proteome</keyword>
<keyword evidence="2" id="KW-0342">GTP-binding</keyword>
<dbReference type="GO" id="GO:0001667">
    <property type="term" value="P:ameboidal-type cell migration"/>
    <property type="evidence" value="ECO:0007669"/>
    <property type="project" value="UniProtKB-ARBA"/>
</dbReference>
<reference evidence="4" key="2">
    <citation type="journal article" date="2022" name="Res Sq">
        <title>Comparative Genomics Reveals Insights into the Divergent Evolution of Astigmatic Mites and Household Pest Adaptations.</title>
        <authorList>
            <person name="Xiong Q."/>
            <person name="Wan A.T.-Y."/>
            <person name="Liu X.-Y."/>
            <person name="Fung C.S.-H."/>
            <person name="Xiao X."/>
            <person name="Malainual N."/>
            <person name="Hou J."/>
            <person name="Wang L."/>
            <person name="Wang M."/>
            <person name="Yang K."/>
            <person name="Cui Y."/>
            <person name="Leung E."/>
            <person name="Nong W."/>
            <person name="Shin S.-K."/>
            <person name="Au S."/>
            <person name="Jeong K.Y."/>
            <person name="Chew F.T."/>
            <person name="Hui J."/>
            <person name="Leung T.F."/>
            <person name="Tungtrongchitr A."/>
            <person name="Zhong N."/>
            <person name="Liu Z."/>
            <person name="Tsui S."/>
        </authorList>
    </citation>
    <scope>NUCLEOTIDE SEQUENCE</scope>
    <source>
        <strain evidence="4">Derf</strain>
        <tissue evidence="4">Whole organism</tissue>
    </source>
</reference>
<protein>
    <submittedName>
        <fullName evidence="4">Uncharacterized protein</fullName>
    </submittedName>
</protein>
<sequence>MSKSTELSVSHHHHHHNHHHTKQQSNLPSKSQQTKVTKKLRKLKCVFIGDDAIGKTSLIVSYTTNGYPTEYVPTAFDTYSERSIFTTSIHPQTFVIIISAKKANLYYSNIVK</sequence>
<dbReference type="EMBL" id="ASGP02000003">
    <property type="protein sequence ID" value="KAH9518182.1"/>
    <property type="molecule type" value="Genomic_DNA"/>
</dbReference>
<evidence type="ECO:0000256" key="2">
    <source>
        <dbReference type="ARBA" id="ARBA00023134"/>
    </source>
</evidence>
<name>A0A922I304_DERFA</name>
<dbReference type="GO" id="GO:0022412">
    <property type="term" value="P:cellular process involved in reproduction in multicellular organism"/>
    <property type="evidence" value="ECO:0007669"/>
    <property type="project" value="UniProtKB-ARBA"/>
</dbReference>
<dbReference type="Proteomes" id="UP000790347">
    <property type="component" value="Unassembled WGS sequence"/>
</dbReference>
<evidence type="ECO:0000256" key="3">
    <source>
        <dbReference type="SAM" id="MobiDB-lite"/>
    </source>
</evidence>
<accession>A0A922I304</accession>
<dbReference type="AlphaFoldDB" id="A0A922I304"/>
<dbReference type="GO" id="GO:0035099">
    <property type="term" value="P:hemocyte migration"/>
    <property type="evidence" value="ECO:0007669"/>
    <property type="project" value="UniProtKB-ARBA"/>
</dbReference>
<feature type="compositionally biased region" description="Basic residues" evidence="3">
    <location>
        <begin position="10"/>
        <end position="22"/>
    </location>
</feature>
<evidence type="ECO:0000313" key="5">
    <source>
        <dbReference type="Proteomes" id="UP000790347"/>
    </source>
</evidence>
<evidence type="ECO:0000256" key="1">
    <source>
        <dbReference type="ARBA" id="ARBA00022741"/>
    </source>
</evidence>
<dbReference type="Pfam" id="PF00071">
    <property type="entry name" value="Ras"/>
    <property type="match status" value="1"/>
</dbReference>
<dbReference type="PRINTS" id="PR00449">
    <property type="entry name" value="RASTRNSFRMNG"/>
</dbReference>
<dbReference type="GO" id="GO:0003006">
    <property type="term" value="P:developmental process involved in reproduction"/>
    <property type="evidence" value="ECO:0007669"/>
    <property type="project" value="UniProtKB-ARBA"/>
</dbReference>
<dbReference type="InterPro" id="IPR027417">
    <property type="entry name" value="P-loop_NTPase"/>
</dbReference>
<comment type="caution">
    <text evidence="4">The sequence shown here is derived from an EMBL/GenBank/DDBJ whole genome shotgun (WGS) entry which is preliminary data.</text>
</comment>
<dbReference type="InterPro" id="IPR001806">
    <property type="entry name" value="Small_GTPase"/>
</dbReference>